<evidence type="ECO:0000259" key="4">
    <source>
        <dbReference type="Pfam" id="PF13359"/>
    </source>
</evidence>
<keyword evidence="3" id="KW-1133">Transmembrane helix</keyword>
<evidence type="ECO:0000313" key="5">
    <source>
        <dbReference type="EMBL" id="RDX94748.1"/>
    </source>
</evidence>
<reference evidence="5" key="1">
    <citation type="submission" date="2018-05" db="EMBL/GenBank/DDBJ databases">
        <title>Draft genome of Mucuna pruriens seed.</title>
        <authorList>
            <person name="Nnadi N.E."/>
            <person name="Vos R."/>
            <person name="Hasami M.H."/>
            <person name="Devisetty U.K."/>
            <person name="Aguiy J.C."/>
        </authorList>
    </citation>
    <scope>NUCLEOTIDE SEQUENCE [LARGE SCALE GENOMIC DNA]</scope>
    <source>
        <strain evidence="5">JCA_2017</strain>
    </source>
</reference>
<feature type="transmembrane region" description="Helical" evidence="3">
    <location>
        <begin position="77"/>
        <end position="95"/>
    </location>
</feature>
<evidence type="ECO:0000313" key="6">
    <source>
        <dbReference type="Proteomes" id="UP000257109"/>
    </source>
</evidence>
<name>A0A371GW28_MUCPR</name>
<dbReference type="OrthoDB" id="1414267at2759"/>
<sequence>MEDALKILECEFHINVKKYKDAGFMLKHRVLTPYKGVCYHLKEHSAQGPQNVKKFNLHYSSHRNMTERTFRVIKKRFVIIGNGLVLACCILHNFLMPVHIDEKIIAQVDHELLQTDIDRSISQQRDEDYKIGANLRDNIAFEIWNAFENVKGK</sequence>
<dbReference type="Pfam" id="PF13359">
    <property type="entry name" value="DDE_Tnp_4"/>
    <property type="match status" value="1"/>
</dbReference>
<feature type="non-terminal residue" evidence="5">
    <location>
        <position position="1"/>
    </location>
</feature>
<dbReference type="Proteomes" id="UP000257109">
    <property type="component" value="Unassembled WGS sequence"/>
</dbReference>
<feature type="domain" description="DDE Tnp4" evidence="4">
    <location>
        <begin position="21"/>
        <end position="93"/>
    </location>
</feature>
<evidence type="ECO:0000256" key="1">
    <source>
        <dbReference type="ARBA" id="ARBA00001968"/>
    </source>
</evidence>
<evidence type="ECO:0000256" key="2">
    <source>
        <dbReference type="ARBA" id="ARBA00022723"/>
    </source>
</evidence>
<evidence type="ECO:0000256" key="3">
    <source>
        <dbReference type="SAM" id="Phobius"/>
    </source>
</evidence>
<gene>
    <name evidence="5" type="ORF">CR513_22841</name>
</gene>
<comment type="caution">
    <text evidence="5">The sequence shown here is derived from an EMBL/GenBank/DDBJ whole genome shotgun (WGS) entry which is preliminary data.</text>
</comment>
<accession>A0A371GW28</accession>
<keyword evidence="3" id="KW-0472">Membrane</keyword>
<dbReference type="AlphaFoldDB" id="A0A371GW28"/>
<organism evidence="5 6">
    <name type="scientific">Mucuna pruriens</name>
    <name type="common">Velvet bean</name>
    <name type="synonym">Dolichos pruriens</name>
    <dbReference type="NCBI Taxonomy" id="157652"/>
    <lineage>
        <taxon>Eukaryota</taxon>
        <taxon>Viridiplantae</taxon>
        <taxon>Streptophyta</taxon>
        <taxon>Embryophyta</taxon>
        <taxon>Tracheophyta</taxon>
        <taxon>Spermatophyta</taxon>
        <taxon>Magnoliopsida</taxon>
        <taxon>eudicotyledons</taxon>
        <taxon>Gunneridae</taxon>
        <taxon>Pentapetalae</taxon>
        <taxon>rosids</taxon>
        <taxon>fabids</taxon>
        <taxon>Fabales</taxon>
        <taxon>Fabaceae</taxon>
        <taxon>Papilionoideae</taxon>
        <taxon>50 kb inversion clade</taxon>
        <taxon>NPAAA clade</taxon>
        <taxon>indigoferoid/millettioid clade</taxon>
        <taxon>Phaseoleae</taxon>
        <taxon>Mucuna</taxon>
    </lineage>
</organism>
<keyword evidence="2" id="KW-0479">Metal-binding</keyword>
<keyword evidence="3" id="KW-0812">Transmembrane</keyword>
<dbReference type="GO" id="GO:0046872">
    <property type="term" value="F:metal ion binding"/>
    <property type="evidence" value="ECO:0007669"/>
    <property type="project" value="UniProtKB-KW"/>
</dbReference>
<protein>
    <recommendedName>
        <fullName evidence="4">DDE Tnp4 domain-containing protein</fullName>
    </recommendedName>
</protein>
<dbReference type="InterPro" id="IPR027806">
    <property type="entry name" value="HARBI1_dom"/>
</dbReference>
<keyword evidence="6" id="KW-1185">Reference proteome</keyword>
<proteinExistence type="predicted"/>
<comment type="cofactor">
    <cofactor evidence="1">
        <name>a divalent metal cation</name>
        <dbReference type="ChEBI" id="CHEBI:60240"/>
    </cofactor>
</comment>
<dbReference type="STRING" id="157652.A0A371GW28"/>
<dbReference type="EMBL" id="QJKJ01004295">
    <property type="protein sequence ID" value="RDX94748.1"/>
    <property type="molecule type" value="Genomic_DNA"/>
</dbReference>